<reference evidence="2 3" key="1">
    <citation type="journal article" date="2010" name="J. Bacteriol.">
        <title>Characterization of the replication, transfer, and plasmid/lytic phage cycle of the Streptomyces plasmid-phage pZL12.</title>
        <authorList>
            <person name="Zhong L."/>
            <person name="Cheng Q."/>
            <person name="Tian X."/>
            <person name="Zhao L."/>
            <person name="Qin Z."/>
        </authorList>
    </citation>
    <scope>NUCLEOTIDE SEQUENCE [LARGE SCALE GENOMIC DNA]</scope>
</reference>
<organism evidence="2 3">
    <name type="scientific">Streptomyces phage ZL12</name>
    <dbReference type="NCBI Taxonomy" id="2570911"/>
    <lineage>
        <taxon>Viruses</taxon>
        <taxon>Duplodnaviria</taxon>
        <taxon>Heunggongvirae</taxon>
        <taxon>Uroviricota</taxon>
        <taxon>Caudoviricetes</taxon>
        <taxon>Fuzanglongvirus</taxon>
        <taxon>Fuzanglongvirus ZL12</taxon>
    </lineage>
</organism>
<dbReference type="EMBL" id="GQ919031">
    <property type="protein sequence ID" value="ACX71179.1"/>
    <property type="molecule type" value="Genomic_DNA"/>
</dbReference>
<evidence type="ECO:0000256" key="1">
    <source>
        <dbReference type="SAM" id="MobiDB-lite"/>
    </source>
</evidence>
<feature type="region of interest" description="Disordered" evidence="1">
    <location>
        <begin position="301"/>
        <end position="324"/>
    </location>
</feature>
<accession>D0UWK7</accession>
<proteinExistence type="predicted"/>
<keyword evidence="3" id="KW-1185">Reference proteome</keyword>
<dbReference type="KEGG" id="vg:80142718"/>
<protein>
    <submittedName>
        <fullName evidence="2">Uncharacterized protein</fullName>
    </submittedName>
</protein>
<feature type="region of interest" description="Disordered" evidence="1">
    <location>
        <begin position="104"/>
        <end position="133"/>
    </location>
</feature>
<evidence type="ECO:0000313" key="2">
    <source>
        <dbReference type="EMBL" id="ACX71179.1"/>
    </source>
</evidence>
<dbReference type="Proteomes" id="UP000298310">
    <property type="component" value="Segment"/>
</dbReference>
<name>D0UWK7_9CAUD</name>
<sequence length="489" mass="54131">MSPPTGNLDAALARHDEGIRPSAWVYTKRPDLEGFRMKQRPYQKGGVHLPIEFAATLRALRRAGDYRLGPTIAAAHQVGWTYQLLADETGFVIERARQLASRDTQGYDPLPVPAVPAPEARPRPKRPAGAEFTAGDAAALRALDAKGRDRPEFLSALENHWTRGVSRARLAEVLGLDEYKVGSLITMHQKTVERAEFGRPLSREEAARAKQLENEAYARSKAWMVQEKAQGRQRAAQEERDAYYHRMFVEERMVKLAALHLRALEGHPGKGKRWWVQCRICGRPWHMAENNLRACLHEGAGDPGRPPLPEPETPRLRVSPPPPSAAEMTLTENVGRAAYVIEVDGQWVLRVGRYRSVPPPGSDNLLLHAPLPGPSAEAAEQHLHGQGWTVGPAGWSQPATVAWSGEGGDGFTDGAGVLYAEVFSPVLTEYEVGRDVLGSVARKPEITGRNFLKRHRIPSSATGRDSQGKTWDLYLRAEVEAVRRMKETG</sequence>
<gene>
    <name evidence="2" type="ORF">pZL12.102c</name>
</gene>
<evidence type="ECO:0000313" key="3">
    <source>
        <dbReference type="Proteomes" id="UP000298310"/>
    </source>
</evidence>